<reference evidence="2 3" key="1">
    <citation type="submission" date="2023-03" db="EMBL/GenBank/DDBJ databases">
        <title>Mating type loci evolution in Malassezia.</title>
        <authorList>
            <person name="Coelho M.A."/>
        </authorList>
    </citation>
    <scope>NUCLEOTIDE SEQUENCE [LARGE SCALE GENOMIC DNA]</scope>
    <source>
        <strain evidence="2 3">CBS 13387</strain>
    </source>
</reference>
<feature type="compositionally biased region" description="Basic and acidic residues" evidence="1">
    <location>
        <begin position="1106"/>
        <end position="1130"/>
    </location>
</feature>
<feature type="compositionally biased region" description="Low complexity" evidence="1">
    <location>
        <begin position="25"/>
        <end position="35"/>
    </location>
</feature>
<feature type="compositionally biased region" description="Basic and acidic residues" evidence="1">
    <location>
        <begin position="805"/>
        <end position="819"/>
    </location>
</feature>
<feature type="compositionally biased region" description="Polar residues" evidence="1">
    <location>
        <begin position="941"/>
        <end position="970"/>
    </location>
</feature>
<feature type="region of interest" description="Disordered" evidence="1">
    <location>
        <begin position="941"/>
        <end position="1195"/>
    </location>
</feature>
<feature type="compositionally biased region" description="Polar residues" evidence="1">
    <location>
        <begin position="1009"/>
        <end position="1027"/>
    </location>
</feature>
<feature type="region of interest" description="Disordered" evidence="1">
    <location>
        <begin position="1376"/>
        <end position="1433"/>
    </location>
</feature>
<evidence type="ECO:0000313" key="3">
    <source>
        <dbReference type="Proteomes" id="UP001217582"/>
    </source>
</evidence>
<feature type="compositionally biased region" description="Low complexity" evidence="1">
    <location>
        <begin position="579"/>
        <end position="589"/>
    </location>
</feature>
<dbReference type="Proteomes" id="UP001217582">
    <property type="component" value="Chromosome 1"/>
</dbReference>
<feature type="region of interest" description="Disordered" evidence="1">
    <location>
        <begin position="892"/>
        <end position="912"/>
    </location>
</feature>
<feature type="compositionally biased region" description="Polar residues" evidence="1">
    <location>
        <begin position="56"/>
        <end position="93"/>
    </location>
</feature>
<proteinExistence type="predicted"/>
<feature type="compositionally biased region" description="Polar residues" evidence="1">
    <location>
        <begin position="2106"/>
        <end position="2146"/>
    </location>
</feature>
<feature type="compositionally biased region" description="Polar residues" evidence="1">
    <location>
        <begin position="162"/>
        <end position="171"/>
    </location>
</feature>
<feature type="compositionally biased region" description="Basic and acidic residues" evidence="1">
    <location>
        <begin position="1138"/>
        <end position="1168"/>
    </location>
</feature>
<evidence type="ECO:0000313" key="2">
    <source>
        <dbReference type="EMBL" id="WFD14436.1"/>
    </source>
</evidence>
<feature type="compositionally biased region" description="Basic and acidic residues" evidence="1">
    <location>
        <begin position="1048"/>
        <end position="1061"/>
    </location>
</feature>
<feature type="region of interest" description="Disordered" evidence="1">
    <location>
        <begin position="305"/>
        <end position="343"/>
    </location>
</feature>
<feature type="region of interest" description="Disordered" evidence="1">
    <location>
        <begin position="1778"/>
        <end position="1827"/>
    </location>
</feature>
<feature type="region of interest" description="Disordered" evidence="1">
    <location>
        <begin position="1210"/>
        <end position="1269"/>
    </location>
</feature>
<feature type="compositionally biased region" description="Pro residues" evidence="1">
    <location>
        <begin position="1324"/>
        <end position="1335"/>
    </location>
</feature>
<feature type="region of interest" description="Disordered" evidence="1">
    <location>
        <begin position="453"/>
        <end position="528"/>
    </location>
</feature>
<feature type="region of interest" description="Disordered" evidence="1">
    <location>
        <begin position="1856"/>
        <end position="1880"/>
    </location>
</feature>
<feature type="region of interest" description="Disordered" evidence="1">
    <location>
        <begin position="652"/>
        <end position="715"/>
    </location>
</feature>
<accession>A0AAJ5Z3K3</accession>
<feature type="compositionally biased region" description="Basic residues" evidence="1">
    <location>
        <begin position="7"/>
        <end position="18"/>
    </location>
</feature>
<feature type="region of interest" description="Disordered" evidence="1">
    <location>
        <begin position="854"/>
        <end position="876"/>
    </location>
</feature>
<feature type="region of interest" description="Disordered" evidence="1">
    <location>
        <begin position="2090"/>
        <end position="2177"/>
    </location>
</feature>
<feature type="compositionally biased region" description="Low complexity" evidence="1">
    <location>
        <begin position="305"/>
        <end position="316"/>
    </location>
</feature>
<feature type="compositionally biased region" description="Polar residues" evidence="1">
    <location>
        <begin position="1659"/>
        <end position="1673"/>
    </location>
</feature>
<gene>
    <name evidence="2" type="ORF">MARU1_000441</name>
</gene>
<feature type="region of interest" description="Disordered" evidence="1">
    <location>
        <begin position="795"/>
        <end position="834"/>
    </location>
</feature>
<evidence type="ECO:0000256" key="1">
    <source>
        <dbReference type="SAM" id="MobiDB-lite"/>
    </source>
</evidence>
<feature type="compositionally biased region" description="Basic and acidic residues" evidence="1">
    <location>
        <begin position="590"/>
        <end position="601"/>
    </location>
</feature>
<feature type="region of interest" description="Disordered" evidence="1">
    <location>
        <begin position="1657"/>
        <end position="1701"/>
    </location>
</feature>
<dbReference type="EMBL" id="CP119916">
    <property type="protein sequence ID" value="WFD14436.1"/>
    <property type="molecule type" value="Genomic_DNA"/>
</dbReference>
<feature type="compositionally biased region" description="Polar residues" evidence="1">
    <location>
        <begin position="1304"/>
        <end position="1316"/>
    </location>
</feature>
<feature type="region of interest" description="Disordered" evidence="1">
    <location>
        <begin position="545"/>
        <end position="601"/>
    </location>
</feature>
<feature type="region of interest" description="Disordered" evidence="1">
    <location>
        <begin position="210"/>
        <end position="292"/>
    </location>
</feature>
<keyword evidence="3" id="KW-1185">Reference proteome</keyword>
<feature type="compositionally biased region" description="Polar residues" evidence="1">
    <location>
        <begin position="123"/>
        <end position="132"/>
    </location>
</feature>
<feature type="compositionally biased region" description="Basic and acidic residues" evidence="1">
    <location>
        <begin position="1230"/>
        <end position="1246"/>
    </location>
</feature>
<feature type="region of interest" description="Disordered" evidence="1">
    <location>
        <begin position="1"/>
        <end position="183"/>
    </location>
</feature>
<protein>
    <submittedName>
        <fullName evidence="2">Uncharacterized protein</fullName>
    </submittedName>
</protein>
<feature type="compositionally biased region" description="Polar residues" evidence="1">
    <location>
        <begin position="317"/>
        <end position="335"/>
    </location>
</feature>
<sequence>MAFGGLKVKKKSEKKKGNQVRGDADPAASATPASSIDLPIRKNTKFISGFGKNRSDVATTTSDKASVSSALLPNIASDTTNEVKSPQASSSAPDSRRRLRMPSGMSLKNKRSFNRSVTVGDRPSTQNPQSSKELAPATPRSVSAYGQGLPVEQTRGLPRTPVSGTVISSPHPNDKDKDTKGIPASLLTDKSKIFAPGPLVRKKSAASLRSEVASEKPGDIITFGSPLRSTSFPASPVYAPATPSYSTSTRNGLAPSISGAGLNLPLASYQSPNEAVSKVQETNTTSSIQKTSNALSYLTTASVIPTTDPADTTTSTVVQHSQKEPASSQTPQPSGANGDDMASLYDSDEVSVDSTYTSHNETIMYDALDSIDTGSVAHGGRADDSHTELASQLDEKNALNSASITDTLKSSKDPFQPSDDTSFKMKKLAISNEKNHDVSSEALQLLKAAPGINKGKSVESPLETEISPGTNSFMPPPDTKPDLPDPQPSSTSALSPRDKEASNVLSHAETLPPAPAESMKEPYEQSHAVEQVKENLAKNHIEVLEPVAASDKPSKPFGTTSTEALKTLGTENSEHAAYPLSKSSSPSISEPREPKVYEKDASRAASVLPINSISLAPVASSQTKPTNPISKHTNLLANPIDIMPVEQKSIERAESVAAPTKQDISPMDHVAPPESDLVDTQPSKVPTKPEVASIDSAPSSQLEATTNAPEPEATKNIMAHPVRVNLENNESSAKQSASPAISGVWSNLLPFDKLEAQCNEIDEETTQAKGPNTSESLVTAVSPIAGAATGPVLSDVSTTADETSQEQHVKLENVEDEALKSSSNSEPGARTEINPAIVHSGNVDVKNETLLSTESSTDSSFVQDIPKTADLPGIPEKDAAVLEDEAASEYTIKDEADASVHMGNKSKDQELVSEKASVLEPLVEKDSRPVNTAIAAAPIVGSSSGNDLLSVSTVEDTPTPTMQESVNEEISTGPVPVEPLRIPKRDNVDTMLPVASLSQEPVLPAQLSADGNETPQPSRVESKQTPMPTDEQPSKRHSVAMTTQQTTDSDKLPKASDDSQRLDPTTLDESEAPKRRSSLFKAAGEFLGSSLPFSLTSRFGDVSKNSSKESTEESTPESKLEPERKSKPELESMLGPEVKSEPELEPKPEPKPEPQSEPEPKPDSESELKSMPGLQTMREPPSQPGDVSAMDRENQMLNCQPNFQQVTADHAKQALAAIPKPEESIPVTKPLEKAAPTEEGEVKQETQAELAPAAPEAHHEPIMPQSAASPELPHRPIFAPLAPGTTLPWAMGTMPLPQRAQGMMQGTSPAVPSASLTGVDDELPTPPEPFQPPEPLTHHEQPDPTQLVQPPQGALQPAVSLHAVPGEIVPNRFASSLADQPWPRQEQMEAKSDLSMPTEPTQPFASGPPLPTKKEEAVGQNEATPSWPVLGPPVPQPTLWQPNEDEHDLAEEQLSRRYTLEKQPELENYGPSFEPRFLHTVPEEQADTSAADASQINDLAEVKGANEPVAAPALPMQAPNIFSVDPNAPLQGTGQYDPHQVRGFIRAMDTDNYEHAMRRASRMGVPLDVIPSNNPVPYPDPPENLPRPSELFAGKGVRWDSPDWLRSQLRKNVEAPSQAKFHAFLKSRRQVIPAFVWHDVASDPALHGEEYVDLAAPSTVPNNEPESEQLSTSARHEGPQPLETISKTENEPLHAQDTASGLQDAADIVPTLPLLLPDSYLLSDSDPIETSLLNLDELERSYQSKIHPSKPIESNERYTKYPYNSELLMHDQAVVAEAPPSLPPKIPSSSEYTPNRPAADGRPWNEHYGQAPFTQPQFMPPAPHTEMPSNAVYQQQFVPLPDQAPVYDGGLHGPVEYAHEPRHHPDEPQNGQDLTGQEYGHVSYPEPTQPHHYHDVGFPRAEEFEHNAHPHHQPVEPQIHYSDPAFGTYAGDTFGPYPGQLVPYHDPAMHGLQPGFAQPYPGPDSQVYQMPMQPRPDLHTQPFVQQALVPQAHITPYQQFSSLTVPQHEQQTYGRDQGAVYDENFMHSQQAWLRQQVPEQQPHPEFYQHEPHRFGFAHEEQAHENHQPQVDYAQQQQSLLRTWDDGVVSASAPSSPIALRDPHLTSDMTNTDANSASISPGWQSPGYQSMKTSGFTPMLSSTPTQKYDTKKSKRRGGSSHRTGWAALLHNDPLSALQ</sequence>
<feature type="compositionally biased region" description="Basic and acidic residues" evidence="1">
    <location>
        <begin position="1857"/>
        <end position="1867"/>
    </location>
</feature>
<organism evidence="2 3">
    <name type="scientific">Malassezia arunalokei</name>
    <dbReference type="NCBI Taxonomy" id="1514897"/>
    <lineage>
        <taxon>Eukaryota</taxon>
        <taxon>Fungi</taxon>
        <taxon>Dikarya</taxon>
        <taxon>Basidiomycota</taxon>
        <taxon>Ustilaginomycotina</taxon>
        <taxon>Malasseziomycetes</taxon>
        <taxon>Malasseziales</taxon>
        <taxon>Malasseziaceae</taxon>
        <taxon>Malassezia</taxon>
    </lineage>
</organism>
<feature type="compositionally biased region" description="Polar residues" evidence="1">
    <location>
        <begin position="696"/>
        <end position="708"/>
    </location>
</feature>
<name>A0AAJ5Z3K3_9BASI</name>
<feature type="compositionally biased region" description="Polar residues" evidence="1">
    <location>
        <begin position="268"/>
        <end position="292"/>
    </location>
</feature>
<feature type="region of interest" description="Disordered" evidence="1">
    <location>
        <begin position="1300"/>
        <end position="1356"/>
    </location>
</feature>